<accession>A0AAW4NIF7</accession>
<organism evidence="1 2">
    <name type="scientific">Segatella salivae</name>
    <dbReference type="NCBI Taxonomy" id="228604"/>
    <lineage>
        <taxon>Bacteria</taxon>
        <taxon>Pseudomonadati</taxon>
        <taxon>Bacteroidota</taxon>
        <taxon>Bacteroidia</taxon>
        <taxon>Bacteroidales</taxon>
        <taxon>Prevotellaceae</taxon>
        <taxon>Segatella</taxon>
    </lineage>
</organism>
<proteinExistence type="predicted"/>
<comment type="caution">
    <text evidence="1">The sequence shown here is derived from an EMBL/GenBank/DDBJ whole genome shotgun (WGS) entry which is preliminary data.</text>
</comment>
<dbReference type="EMBL" id="JAHXRF010000002">
    <property type="protein sequence ID" value="MBW4864816.1"/>
    <property type="molecule type" value="Genomic_DNA"/>
</dbReference>
<dbReference type="RefSeq" id="WP_007134938.1">
    <property type="nucleotide sequence ID" value="NZ_CABKPN010000001.1"/>
</dbReference>
<evidence type="ECO:0008006" key="3">
    <source>
        <dbReference type="Google" id="ProtNLM"/>
    </source>
</evidence>
<evidence type="ECO:0000313" key="1">
    <source>
        <dbReference type="EMBL" id="MBW4864816.1"/>
    </source>
</evidence>
<dbReference type="Proteomes" id="UP001196873">
    <property type="component" value="Unassembled WGS sequence"/>
</dbReference>
<dbReference type="AlphaFoldDB" id="A0AAW4NIF7"/>
<evidence type="ECO:0000313" key="2">
    <source>
        <dbReference type="Proteomes" id="UP001196873"/>
    </source>
</evidence>
<gene>
    <name evidence="1" type="ORF">KZY68_02025</name>
</gene>
<protein>
    <recommendedName>
        <fullName evidence="3">Dihydrofolate reductase</fullName>
    </recommendedName>
</protein>
<reference evidence="1" key="1">
    <citation type="submission" date="2021-07" db="EMBL/GenBank/DDBJ databases">
        <title>Genomic diversity and antimicrobial resistance of Prevotella spp. isolated from chronic lung disease airways.</title>
        <authorList>
            <person name="Webb K.A."/>
            <person name="Olagoke O.S."/>
            <person name="Baird T."/>
            <person name="Neill J."/>
            <person name="Pham A."/>
            <person name="Wells T.J."/>
            <person name="Ramsay K.A."/>
            <person name="Bell S.C."/>
            <person name="Sarovich D.S."/>
            <person name="Price E.P."/>
        </authorList>
    </citation>
    <scope>NUCLEOTIDE SEQUENCE</scope>
    <source>
        <strain evidence="1">SCHI0047.S.3</strain>
    </source>
</reference>
<sequence length="85" mass="9770">MLFCINERHKRVGEKANGRLPWGITRPHKTETRTQLMRTWIARPPEYSLQLSLLSVLLPVSDTLIAFGEVSEEQPTGTQIELVQR</sequence>
<name>A0AAW4NIF7_9BACT</name>